<accession>A0A7X1HWF9</accession>
<name>A0A7X1HWF9_9ACTN</name>
<organism evidence="1 2">
    <name type="scientific">Streptomyces mexicanus</name>
    <dbReference type="NCBI Taxonomy" id="178566"/>
    <lineage>
        <taxon>Bacteria</taxon>
        <taxon>Bacillati</taxon>
        <taxon>Actinomycetota</taxon>
        <taxon>Actinomycetes</taxon>
        <taxon>Kitasatosporales</taxon>
        <taxon>Streptomycetaceae</taxon>
        <taxon>Streptomyces</taxon>
    </lineage>
</organism>
<dbReference type="OrthoDB" id="3689934at2"/>
<reference evidence="1 2" key="1">
    <citation type="submission" date="2020-08" db="EMBL/GenBank/DDBJ databases">
        <title>Whole-Genome Sequence of French Clinical Streptomyces mexicanus Strain Q0842.</title>
        <authorList>
            <person name="Boxberger M."/>
            <person name="La Scola B."/>
        </authorList>
    </citation>
    <scope>NUCLEOTIDE SEQUENCE [LARGE SCALE GENOMIC DNA]</scope>
    <source>
        <strain evidence="1 2">Marseille-Q0842</strain>
    </source>
</reference>
<dbReference type="Proteomes" id="UP000517694">
    <property type="component" value="Unassembled WGS sequence"/>
</dbReference>
<gene>
    <name evidence="1" type="ORF">H1R13_05230</name>
</gene>
<proteinExistence type="predicted"/>
<dbReference type="EMBL" id="JACMHY010000002">
    <property type="protein sequence ID" value="MBC2864420.1"/>
    <property type="molecule type" value="Genomic_DNA"/>
</dbReference>
<dbReference type="AlphaFoldDB" id="A0A7X1HWF9"/>
<protein>
    <submittedName>
        <fullName evidence="1">Uncharacterized protein</fullName>
    </submittedName>
</protein>
<evidence type="ECO:0000313" key="2">
    <source>
        <dbReference type="Proteomes" id="UP000517694"/>
    </source>
</evidence>
<evidence type="ECO:0000313" key="1">
    <source>
        <dbReference type="EMBL" id="MBC2864420.1"/>
    </source>
</evidence>
<dbReference type="RefSeq" id="WP_159672141.1">
    <property type="nucleotide sequence ID" value="NZ_JACMHY010000002.1"/>
</dbReference>
<comment type="caution">
    <text evidence="1">The sequence shown here is derived from an EMBL/GenBank/DDBJ whole genome shotgun (WGS) entry which is preliminary data.</text>
</comment>
<sequence>MICTICDQPIEDDEPRKRVQRRDRFGVLLPPAYTHKQCRRRPSTVPFIASWSGESVADAPVVYRLLGGIGYAGEVASDRDDRGVLWLRRPSRPGTGRPLYGVVHPGRQRLAMARLLCQVCGEPADRDDRGVLWLLEDERADWDGWPNDLVTTHPPICRSCLRTAREECPHLWAGSVAVRVGTSVACGVWGRRYTASRGGPIPAVSEVTPFESPLLGWTIASQLVRALYDCTIVSLDEEIAAHA</sequence>
<keyword evidence="2" id="KW-1185">Reference proteome</keyword>